<feature type="domain" description="HTH LytTR-type" evidence="1">
    <location>
        <begin position="1"/>
        <end position="109"/>
    </location>
</feature>
<dbReference type="InterPro" id="IPR007492">
    <property type="entry name" value="LytTR_DNA-bd_dom"/>
</dbReference>
<name>A0A6M1KXQ8_9STRE</name>
<comment type="caution">
    <text evidence="2">The sequence shown here is derived from an EMBL/GenBank/DDBJ whole genome shotgun (WGS) entry which is preliminary data.</text>
</comment>
<sequence length="110" mass="12719">MKYVILYKSRSVVKLPISETYDVTTHSSKPHTVVFVTLKGEFEAATSLRQIEGESAGKLKRCHRQYLVNESKISGFDYATRIIKFTDSRISYICCSRRHFPKLIAEWKKA</sequence>
<dbReference type="RefSeq" id="WP_164335859.1">
    <property type="nucleotide sequence ID" value="NZ_JAAKFZ010000008.1"/>
</dbReference>
<dbReference type="AlphaFoldDB" id="A0A6M1KXQ8"/>
<proteinExistence type="predicted"/>
<evidence type="ECO:0000259" key="1">
    <source>
        <dbReference type="PROSITE" id="PS50930"/>
    </source>
</evidence>
<evidence type="ECO:0000313" key="2">
    <source>
        <dbReference type="EMBL" id="NGL84035.1"/>
    </source>
</evidence>
<dbReference type="SMART" id="SM00850">
    <property type="entry name" value="LytTR"/>
    <property type="match status" value="1"/>
</dbReference>
<protein>
    <submittedName>
        <fullName evidence="2">LytTR family transcriptional regulator</fullName>
    </submittedName>
</protein>
<dbReference type="Pfam" id="PF04397">
    <property type="entry name" value="LytTR"/>
    <property type="match status" value="1"/>
</dbReference>
<dbReference type="PROSITE" id="PS50930">
    <property type="entry name" value="HTH_LYTTR"/>
    <property type="match status" value="1"/>
</dbReference>
<dbReference type="Proteomes" id="UP000479499">
    <property type="component" value="Unassembled WGS sequence"/>
</dbReference>
<reference evidence="2 3" key="1">
    <citation type="submission" date="2020-02" db="EMBL/GenBank/DDBJ databases">
        <title>M-like protein SrM is not crucial to the virulence of a novel isolate of Streptococcus equi subsp. ruminatorum from Macaca mulatta.</title>
        <authorList>
            <person name="Guo G."/>
            <person name="Cheng L."/>
            <person name="Zhang W."/>
        </authorList>
    </citation>
    <scope>NUCLEOTIDE SEQUENCE [LARGE SCALE GENOMIC DNA]</scope>
    <source>
        <strain evidence="2 3">FJ1804</strain>
    </source>
</reference>
<organism evidence="2 3">
    <name type="scientific">Streptococcus equi subsp. ruminatorum</name>
    <dbReference type="NCBI Taxonomy" id="254358"/>
    <lineage>
        <taxon>Bacteria</taxon>
        <taxon>Bacillati</taxon>
        <taxon>Bacillota</taxon>
        <taxon>Bacilli</taxon>
        <taxon>Lactobacillales</taxon>
        <taxon>Streptococcaceae</taxon>
        <taxon>Streptococcus</taxon>
    </lineage>
</organism>
<gene>
    <name evidence="2" type="ORF">G5B50_04505</name>
</gene>
<evidence type="ECO:0000313" key="3">
    <source>
        <dbReference type="Proteomes" id="UP000479499"/>
    </source>
</evidence>
<accession>A0A6M1KXQ8</accession>
<dbReference type="EMBL" id="JAAKFZ010000008">
    <property type="protein sequence ID" value="NGL84035.1"/>
    <property type="molecule type" value="Genomic_DNA"/>
</dbReference>
<dbReference type="GO" id="GO:0003677">
    <property type="term" value="F:DNA binding"/>
    <property type="evidence" value="ECO:0007669"/>
    <property type="project" value="InterPro"/>
</dbReference>
<dbReference type="Gene3D" id="2.40.50.1020">
    <property type="entry name" value="LytTr DNA-binding domain"/>
    <property type="match status" value="1"/>
</dbReference>